<reference evidence="2 4" key="2">
    <citation type="submission" date="2016-10" db="EMBL/GenBank/DDBJ databases">
        <authorList>
            <person name="Varghese N."/>
            <person name="Submissions S."/>
        </authorList>
    </citation>
    <scope>NUCLEOTIDE SEQUENCE [LARGE SCALE GENOMIC DNA]</scope>
    <source>
        <strain evidence="2 4">CBMB27</strain>
    </source>
</reference>
<evidence type="ECO:0000313" key="3">
    <source>
        <dbReference type="Proteomes" id="UP000185487"/>
    </source>
</evidence>
<evidence type="ECO:0000313" key="2">
    <source>
        <dbReference type="EMBL" id="SFH36315.1"/>
    </source>
</evidence>
<gene>
    <name evidence="1" type="ORF">MCBMB27_05612</name>
    <name evidence="2" type="ORF">SAMN05192567_121113</name>
</gene>
<keyword evidence="3" id="KW-1185">Reference proteome</keyword>
<accession>A0AAE8HV98</accession>
<dbReference type="EMBL" id="CP015367">
    <property type="protein sequence ID" value="APT34903.1"/>
    <property type="molecule type" value="Genomic_DNA"/>
</dbReference>
<evidence type="ECO:0000313" key="4">
    <source>
        <dbReference type="Proteomes" id="UP000199140"/>
    </source>
</evidence>
<reference evidence="1 3" key="1">
    <citation type="submission" date="2016-04" db="EMBL/GenBank/DDBJ databases">
        <title>Complete genome sequencing and analysis of CBMB27, Methylobacterium phyllosphaerae isolated from leaf tissues of rice (Oryza sativa L.).</title>
        <authorList>
            <person name="Lee Y."/>
            <person name="Hwangbo K."/>
            <person name="Chung H."/>
            <person name="Yoo J."/>
            <person name="Kim K.Y."/>
            <person name="Sa T.M."/>
            <person name="Um Y."/>
            <person name="Madhaiyan M."/>
        </authorList>
    </citation>
    <scope>NUCLEOTIDE SEQUENCE [LARGE SCALE GENOMIC DNA]</scope>
    <source>
        <strain evidence="1 3">CBMB27</strain>
    </source>
</reference>
<dbReference type="EMBL" id="FOPK01000021">
    <property type="protein sequence ID" value="SFH36315.1"/>
    <property type="molecule type" value="Genomic_DNA"/>
</dbReference>
<organism evidence="2 4">
    <name type="scientific">Methylobacterium phyllosphaerae</name>
    <dbReference type="NCBI Taxonomy" id="418223"/>
    <lineage>
        <taxon>Bacteria</taxon>
        <taxon>Pseudomonadati</taxon>
        <taxon>Pseudomonadota</taxon>
        <taxon>Alphaproteobacteria</taxon>
        <taxon>Hyphomicrobiales</taxon>
        <taxon>Methylobacteriaceae</taxon>
        <taxon>Methylobacterium</taxon>
    </lineage>
</organism>
<dbReference type="Proteomes" id="UP000185487">
    <property type="component" value="Chromosome"/>
</dbReference>
<dbReference type="Proteomes" id="UP000199140">
    <property type="component" value="Unassembled WGS sequence"/>
</dbReference>
<dbReference type="KEGG" id="mphy:MCBMB27_05612"/>
<name>A0AAE8HV98_9HYPH</name>
<proteinExistence type="predicted"/>
<sequence>MIAGVSPKRMIWVTFKVRGFHCYPDAPKEVAYLRQRHRHQFGFRVWIEVWGDNREIEFHLTQAWLEALYAEGGTLEAEGKSCEMLANDLYARMVQEECFQRRDIWIEVDEDGECGAFMRYEKPQ</sequence>
<protein>
    <submittedName>
        <fullName evidence="2">Uncharacterized protein</fullName>
    </submittedName>
</protein>
<evidence type="ECO:0000313" key="1">
    <source>
        <dbReference type="EMBL" id="APT34903.1"/>
    </source>
</evidence>
<dbReference type="AlphaFoldDB" id="A0AAE8HV98"/>